<proteinExistence type="predicted"/>
<evidence type="ECO:0000313" key="2">
    <source>
        <dbReference type="EMBL" id="GIL74671.1"/>
    </source>
</evidence>
<organism evidence="2 3">
    <name type="scientific">Volvox reticuliferus</name>
    <dbReference type="NCBI Taxonomy" id="1737510"/>
    <lineage>
        <taxon>Eukaryota</taxon>
        <taxon>Viridiplantae</taxon>
        <taxon>Chlorophyta</taxon>
        <taxon>core chlorophytes</taxon>
        <taxon>Chlorophyceae</taxon>
        <taxon>CS clade</taxon>
        <taxon>Chlamydomonadales</taxon>
        <taxon>Volvocaceae</taxon>
        <taxon>Volvox</taxon>
    </lineage>
</organism>
<protein>
    <submittedName>
        <fullName evidence="2">Uncharacterized protein</fullName>
    </submittedName>
</protein>
<evidence type="ECO:0000256" key="1">
    <source>
        <dbReference type="SAM" id="MobiDB-lite"/>
    </source>
</evidence>
<feature type="compositionally biased region" description="Polar residues" evidence="1">
    <location>
        <begin position="98"/>
        <end position="108"/>
    </location>
</feature>
<comment type="caution">
    <text evidence="2">The sequence shown here is derived from an EMBL/GenBank/DDBJ whole genome shotgun (WGS) entry which is preliminary data.</text>
</comment>
<gene>
    <name evidence="2" type="ORF">Vretifemale_4596</name>
</gene>
<dbReference type="Proteomes" id="UP000747110">
    <property type="component" value="Unassembled WGS sequence"/>
</dbReference>
<name>A0A8J4FH10_9CHLO</name>
<accession>A0A8J4FH10</accession>
<feature type="region of interest" description="Disordered" evidence="1">
    <location>
        <begin position="1"/>
        <end position="24"/>
    </location>
</feature>
<feature type="region of interest" description="Disordered" evidence="1">
    <location>
        <begin position="92"/>
        <end position="116"/>
    </location>
</feature>
<dbReference type="EMBL" id="BNCP01000006">
    <property type="protein sequence ID" value="GIL74671.1"/>
    <property type="molecule type" value="Genomic_DNA"/>
</dbReference>
<feature type="compositionally biased region" description="Polar residues" evidence="1">
    <location>
        <begin position="1"/>
        <end position="18"/>
    </location>
</feature>
<dbReference type="AlphaFoldDB" id="A0A8J4FH10"/>
<reference evidence="2" key="1">
    <citation type="journal article" date="2021" name="Proc. Natl. Acad. Sci. U.S.A.">
        <title>Three genomes in the algal genus Volvox reveal the fate of a haploid sex-determining region after a transition to homothallism.</title>
        <authorList>
            <person name="Yamamoto K."/>
            <person name="Hamaji T."/>
            <person name="Kawai-Toyooka H."/>
            <person name="Matsuzaki R."/>
            <person name="Takahashi F."/>
            <person name="Nishimura Y."/>
            <person name="Kawachi M."/>
            <person name="Noguchi H."/>
            <person name="Minakuchi Y."/>
            <person name="Umen J.G."/>
            <person name="Toyoda A."/>
            <person name="Nozaki H."/>
        </authorList>
    </citation>
    <scope>NUCLEOTIDE SEQUENCE</scope>
    <source>
        <strain evidence="2">NIES-3786</strain>
    </source>
</reference>
<evidence type="ECO:0000313" key="3">
    <source>
        <dbReference type="Proteomes" id="UP000747110"/>
    </source>
</evidence>
<keyword evidence="3" id="KW-1185">Reference proteome</keyword>
<sequence>MPDALHSSQTEPHTSGLPTSFPMDGPFPAWTSHNRITSPPDISYIYPSPSVTQLIPSVLMHYYQSIFPFVALRDFVRYLVFQSSSPSRLTACVPKQRYPSNPRHSSPASPRLSDAS</sequence>